<feature type="domain" description="LEM" evidence="3">
    <location>
        <begin position="1"/>
        <end position="42"/>
    </location>
</feature>
<evidence type="ECO:0000313" key="4">
    <source>
        <dbReference type="WBParaSite" id="MCU_004993-RA"/>
    </source>
</evidence>
<dbReference type="SUPFAM" id="SSF63451">
    <property type="entry name" value="LEM domain"/>
    <property type="match status" value="1"/>
</dbReference>
<feature type="compositionally biased region" description="Basic and acidic residues" evidence="1">
    <location>
        <begin position="42"/>
        <end position="55"/>
    </location>
</feature>
<evidence type="ECO:0000259" key="3">
    <source>
        <dbReference type="PROSITE" id="PS50954"/>
    </source>
</evidence>
<feature type="region of interest" description="Disordered" evidence="1">
    <location>
        <begin position="37"/>
        <end position="113"/>
    </location>
</feature>
<sequence length="301" mass="33610">MIMLSDDELREELGKYMESVPPVTGSTREVLRAKLAKFQSSKSEDAASKSEKSSESRPSGSRTVVATTETTEVLEPVSPPELEKSPSPQKSTVGGAGGDKPLPPQSPVSPNSFVYEDSSFRVRRFPQTDLPDYPGGIPVFRRRSLHPSGKDDSLPDPYEEFYIRSPRLQAKIDAQRIMSKVMSSTEKMRHRHTSYAYSRASSKRASWFRKPDLRGYFDLLTRALSGLFSLLLVPFTALRVGTSRICASIGCRNLLLLFLLFLFVGVGLFLLFSDPFYRNPVAEFAERISEPLASLLQKSDD</sequence>
<dbReference type="CDD" id="cd12934">
    <property type="entry name" value="LEM"/>
    <property type="match status" value="1"/>
</dbReference>
<reference evidence="4" key="1">
    <citation type="submission" date="2019-11" db="UniProtKB">
        <authorList>
            <consortium name="WormBaseParasite"/>
        </authorList>
    </citation>
    <scope>IDENTIFICATION</scope>
</reference>
<dbReference type="WBParaSite" id="MCU_004993-RA">
    <property type="protein sequence ID" value="MCU_004993-RA"/>
    <property type="gene ID" value="MCU_004993"/>
</dbReference>
<feature type="region of interest" description="Disordered" evidence="1">
    <location>
        <begin position="125"/>
        <end position="152"/>
    </location>
</feature>
<keyword evidence="2" id="KW-1133">Transmembrane helix</keyword>
<evidence type="ECO:0000256" key="1">
    <source>
        <dbReference type="SAM" id="MobiDB-lite"/>
    </source>
</evidence>
<dbReference type="Gene3D" id="1.10.720.40">
    <property type="match status" value="1"/>
</dbReference>
<organism evidence="4">
    <name type="scientific">Mesocestoides corti</name>
    <name type="common">Flatworm</name>
    <dbReference type="NCBI Taxonomy" id="53468"/>
    <lineage>
        <taxon>Eukaryota</taxon>
        <taxon>Metazoa</taxon>
        <taxon>Spiralia</taxon>
        <taxon>Lophotrochozoa</taxon>
        <taxon>Platyhelminthes</taxon>
        <taxon>Cestoda</taxon>
        <taxon>Eucestoda</taxon>
        <taxon>Cyclophyllidea</taxon>
        <taxon>Mesocestoididae</taxon>
        <taxon>Mesocestoides</taxon>
    </lineage>
</organism>
<dbReference type="Pfam" id="PF03020">
    <property type="entry name" value="LEM"/>
    <property type="match status" value="1"/>
</dbReference>
<dbReference type="PROSITE" id="PS50954">
    <property type="entry name" value="LEM"/>
    <property type="match status" value="1"/>
</dbReference>
<dbReference type="AlphaFoldDB" id="A0A5K3F530"/>
<protein>
    <submittedName>
        <fullName evidence="4">LEM domain-containing protein</fullName>
    </submittedName>
</protein>
<dbReference type="InterPro" id="IPR011015">
    <property type="entry name" value="LEM/LEM-like_dom_sf"/>
</dbReference>
<feature type="compositionally biased region" description="Low complexity" evidence="1">
    <location>
        <begin position="61"/>
        <end position="76"/>
    </location>
</feature>
<evidence type="ECO:0000256" key="2">
    <source>
        <dbReference type="SAM" id="Phobius"/>
    </source>
</evidence>
<accession>A0A5K3F530</accession>
<keyword evidence="2" id="KW-0812">Transmembrane</keyword>
<proteinExistence type="predicted"/>
<feature type="transmembrane region" description="Helical" evidence="2">
    <location>
        <begin position="254"/>
        <end position="272"/>
    </location>
</feature>
<dbReference type="InterPro" id="IPR003887">
    <property type="entry name" value="LEM_dom"/>
</dbReference>
<feature type="transmembrane region" description="Helical" evidence="2">
    <location>
        <begin position="219"/>
        <end position="242"/>
    </location>
</feature>
<name>A0A5K3F530_MESCO</name>
<keyword evidence="2" id="KW-0472">Membrane</keyword>